<protein>
    <recommendedName>
        <fullName evidence="2">DUF4378 domain-containing protein</fullName>
    </recommendedName>
</protein>
<reference evidence="3 4" key="1">
    <citation type="submission" date="2024-04" db="EMBL/GenBank/DDBJ databases">
        <title>The reference genome of an endangered Asteraceae, Deinandra increscens subsp. villosa, native to the Central Coast of California.</title>
        <authorList>
            <person name="Guilliams M."/>
            <person name="Hasenstab-Lehman K."/>
            <person name="Meyer R."/>
            <person name="Mcevoy S."/>
        </authorList>
    </citation>
    <scope>NUCLEOTIDE SEQUENCE [LARGE SCALE GENOMIC DNA]</scope>
    <source>
        <tissue evidence="3">Leaf</tissue>
    </source>
</reference>
<feature type="domain" description="DUF4378" evidence="2">
    <location>
        <begin position="426"/>
        <end position="572"/>
    </location>
</feature>
<feature type="compositionally biased region" description="Polar residues" evidence="1">
    <location>
        <begin position="305"/>
        <end position="329"/>
    </location>
</feature>
<evidence type="ECO:0000256" key="1">
    <source>
        <dbReference type="SAM" id="MobiDB-lite"/>
    </source>
</evidence>
<keyword evidence="4" id="KW-1185">Reference proteome</keyword>
<dbReference type="AlphaFoldDB" id="A0AAP0GQ11"/>
<accession>A0AAP0GQ11</accession>
<evidence type="ECO:0000313" key="4">
    <source>
        <dbReference type="Proteomes" id="UP001408789"/>
    </source>
</evidence>
<feature type="region of interest" description="Disordered" evidence="1">
    <location>
        <begin position="289"/>
        <end position="362"/>
    </location>
</feature>
<evidence type="ECO:0000313" key="3">
    <source>
        <dbReference type="EMBL" id="KAK9058768.1"/>
    </source>
</evidence>
<dbReference type="Pfam" id="PF14309">
    <property type="entry name" value="DUF4378"/>
    <property type="match status" value="1"/>
</dbReference>
<gene>
    <name evidence="3" type="ORF">SSX86_023611</name>
</gene>
<dbReference type="InterPro" id="IPR025486">
    <property type="entry name" value="DUF4378"/>
</dbReference>
<dbReference type="PANTHER" id="PTHR46836">
    <property type="entry name" value="AFADIN"/>
    <property type="match status" value="1"/>
</dbReference>
<sequence length="576" mass="64381">MERIKKRKLKFLCLFGGNDESPRCRPIQPRCPANPTTDQSVCKFEVGKRTCKQRKENRMKKLLAKGASARKRSPSILAKLMGRGRLSSRNAVHNPNATNVKTVDHSSNECRKKTKPFGSQVNEGGGLYGSDYFGDENLVLTSGSFSESEEITVSSIIVFDQQDRLTHSLSCTSESSLIREATNRMFLRLNSTLLREDVGTVNKVSNLGDMHSFPDKETRPAESENVTGLVGVNDIFASPTGLGTILGSYGRDGVGDGHLIGTSRSTSLSSSFNDPDHDEIVCVEDDADEKVYSESSNQGRREVQNDSFNNENVGSHKSTHSSQKSNGTCFENEDPAKDQPSFSDTDVDVDAQLSGPESEDGAFRSDCFESISSRLQDLKKNLHQLKVGSKLASNKLTLIPKVKHIGQVSSLAIPESVSRESLDMAHILETLENYANDPNTFSPSWESENTHHPIDPKIYYCLEEFYFEGTLLLRNEKRLFYDYVEQMFSRALKSTVAYPWVNPVKRESQRRFPKLNLADQIHNVVVEIEKDEDEEFFAIYIDKDSEWVQPTNGIDILGKLIADLVLHDLLLEVVDS</sequence>
<proteinExistence type="predicted"/>
<dbReference type="Proteomes" id="UP001408789">
    <property type="component" value="Unassembled WGS sequence"/>
</dbReference>
<comment type="caution">
    <text evidence="3">The sequence shown here is derived from an EMBL/GenBank/DDBJ whole genome shotgun (WGS) entry which is preliminary data.</text>
</comment>
<organism evidence="3 4">
    <name type="scientific">Deinandra increscens subsp. villosa</name>
    <dbReference type="NCBI Taxonomy" id="3103831"/>
    <lineage>
        <taxon>Eukaryota</taxon>
        <taxon>Viridiplantae</taxon>
        <taxon>Streptophyta</taxon>
        <taxon>Embryophyta</taxon>
        <taxon>Tracheophyta</taxon>
        <taxon>Spermatophyta</taxon>
        <taxon>Magnoliopsida</taxon>
        <taxon>eudicotyledons</taxon>
        <taxon>Gunneridae</taxon>
        <taxon>Pentapetalae</taxon>
        <taxon>asterids</taxon>
        <taxon>campanulids</taxon>
        <taxon>Asterales</taxon>
        <taxon>Asteraceae</taxon>
        <taxon>Asteroideae</taxon>
        <taxon>Heliantheae alliance</taxon>
        <taxon>Madieae</taxon>
        <taxon>Madiinae</taxon>
        <taxon>Deinandra</taxon>
    </lineage>
</organism>
<dbReference type="EMBL" id="JBCNJP010000023">
    <property type="protein sequence ID" value="KAK9058768.1"/>
    <property type="molecule type" value="Genomic_DNA"/>
</dbReference>
<evidence type="ECO:0000259" key="2">
    <source>
        <dbReference type="Pfam" id="PF14309"/>
    </source>
</evidence>
<name>A0AAP0GQ11_9ASTR</name>
<dbReference type="PANTHER" id="PTHR46836:SF8">
    <property type="entry name" value="AFADIN"/>
    <property type="match status" value="1"/>
</dbReference>